<sequence>MSNRAKYILGGVAVAILGWWLLPNWLATLIIVAVVAAPVVGYFMLDDSQRRRISRLRNKGQLRR</sequence>
<name>A0A927RLL5_9ACTN</name>
<proteinExistence type="predicted"/>
<keyword evidence="1" id="KW-1133">Transmembrane helix</keyword>
<feature type="transmembrane region" description="Helical" evidence="1">
    <location>
        <begin position="7"/>
        <end position="22"/>
    </location>
</feature>
<accession>A0A927RLL5</accession>
<keyword evidence="1" id="KW-0472">Membrane</keyword>
<reference evidence="2" key="1">
    <citation type="submission" date="2020-10" db="EMBL/GenBank/DDBJ databases">
        <title>Sequencing the genomes of 1000 actinobacteria strains.</title>
        <authorList>
            <person name="Klenk H.-P."/>
        </authorList>
    </citation>
    <scope>NUCLEOTIDE SEQUENCE</scope>
    <source>
        <strain evidence="2">DSM 45354</strain>
    </source>
</reference>
<evidence type="ECO:0000313" key="2">
    <source>
        <dbReference type="EMBL" id="MBE1607968.1"/>
    </source>
</evidence>
<comment type="caution">
    <text evidence="2">The sequence shown here is derived from an EMBL/GenBank/DDBJ whole genome shotgun (WGS) entry which is preliminary data.</text>
</comment>
<keyword evidence="1" id="KW-0812">Transmembrane</keyword>
<dbReference type="EMBL" id="JADBEM010000001">
    <property type="protein sequence ID" value="MBE1607968.1"/>
    <property type="molecule type" value="Genomic_DNA"/>
</dbReference>
<evidence type="ECO:0000256" key="1">
    <source>
        <dbReference type="SAM" id="Phobius"/>
    </source>
</evidence>
<organism evidence="2 3">
    <name type="scientific">Actinopolymorpha pittospori</name>
    <dbReference type="NCBI Taxonomy" id="648752"/>
    <lineage>
        <taxon>Bacteria</taxon>
        <taxon>Bacillati</taxon>
        <taxon>Actinomycetota</taxon>
        <taxon>Actinomycetes</taxon>
        <taxon>Propionibacteriales</taxon>
        <taxon>Actinopolymorphaceae</taxon>
        <taxon>Actinopolymorpha</taxon>
    </lineage>
</organism>
<keyword evidence="3" id="KW-1185">Reference proteome</keyword>
<protein>
    <submittedName>
        <fullName evidence="2">Uncharacterized protein</fullName>
    </submittedName>
</protein>
<dbReference type="AlphaFoldDB" id="A0A927RLL5"/>
<dbReference type="Proteomes" id="UP000638648">
    <property type="component" value="Unassembled WGS sequence"/>
</dbReference>
<gene>
    <name evidence="2" type="ORF">HEB94_004816</name>
</gene>
<evidence type="ECO:0000313" key="3">
    <source>
        <dbReference type="Proteomes" id="UP000638648"/>
    </source>
</evidence>
<feature type="transmembrane region" description="Helical" evidence="1">
    <location>
        <begin position="28"/>
        <end position="45"/>
    </location>
</feature>
<dbReference type="RefSeq" id="WP_192751832.1">
    <property type="nucleotide sequence ID" value="NZ_BAABJL010000040.1"/>
</dbReference>